<keyword evidence="3" id="KW-0560">Oxidoreductase</keyword>
<organism evidence="6 7">
    <name type="scientific">Mycena albidolilacea</name>
    <dbReference type="NCBI Taxonomy" id="1033008"/>
    <lineage>
        <taxon>Eukaryota</taxon>
        <taxon>Fungi</taxon>
        <taxon>Dikarya</taxon>
        <taxon>Basidiomycota</taxon>
        <taxon>Agaricomycotina</taxon>
        <taxon>Agaricomycetes</taxon>
        <taxon>Agaricomycetidae</taxon>
        <taxon>Agaricales</taxon>
        <taxon>Marasmiineae</taxon>
        <taxon>Mycenaceae</taxon>
        <taxon>Mycena</taxon>
    </lineage>
</organism>
<dbReference type="EMBL" id="JARIHO010000034">
    <property type="protein sequence ID" value="KAJ7333372.1"/>
    <property type="molecule type" value="Genomic_DNA"/>
</dbReference>
<dbReference type="GO" id="GO:0046872">
    <property type="term" value="F:metal ion binding"/>
    <property type="evidence" value="ECO:0007669"/>
    <property type="project" value="UniProtKB-KW"/>
</dbReference>
<dbReference type="InterPro" id="IPR037120">
    <property type="entry name" value="Haem_peroxidase_sf_animal"/>
</dbReference>
<keyword evidence="1 5" id="KW-0479">Metal-binding</keyword>
<keyword evidence="5" id="KW-0349">Heme</keyword>
<evidence type="ECO:0000313" key="6">
    <source>
        <dbReference type="EMBL" id="KAJ7333372.1"/>
    </source>
</evidence>
<keyword evidence="4 5" id="KW-0408">Iron</keyword>
<proteinExistence type="predicted"/>
<evidence type="ECO:0000256" key="3">
    <source>
        <dbReference type="ARBA" id="ARBA00023002"/>
    </source>
</evidence>
<evidence type="ECO:0000256" key="4">
    <source>
        <dbReference type="ARBA" id="ARBA00023004"/>
    </source>
</evidence>
<gene>
    <name evidence="6" type="ORF">DFH08DRAFT_814484</name>
</gene>
<feature type="binding site" description="axial binding residue" evidence="5">
    <location>
        <position position="637"/>
    </location>
    <ligand>
        <name>heme b</name>
        <dbReference type="ChEBI" id="CHEBI:60344"/>
    </ligand>
    <ligandPart>
        <name>Fe</name>
        <dbReference type="ChEBI" id="CHEBI:18248"/>
    </ligandPart>
</feature>
<protein>
    <submittedName>
        <fullName evidence="6">Heme peroxidase</fullName>
    </submittedName>
</protein>
<dbReference type="GO" id="GO:0006979">
    <property type="term" value="P:response to oxidative stress"/>
    <property type="evidence" value="ECO:0007669"/>
    <property type="project" value="InterPro"/>
</dbReference>
<dbReference type="InterPro" id="IPR019791">
    <property type="entry name" value="Haem_peroxidase_animal"/>
</dbReference>
<dbReference type="PROSITE" id="PS50292">
    <property type="entry name" value="PEROXIDASE_3"/>
    <property type="match status" value="1"/>
</dbReference>
<dbReference type="Pfam" id="PF03098">
    <property type="entry name" value="An_peroxidase"/>
    <property type="match status" value="1"/>
</dbReference>
<evidence type="ECO:0000256" key="1">
    <source>
        <dbReference type="ARBA" id="ARBA00022723"/>
    </source>
</evidence>
<dbReference type="GO" id="GO:0004601">
    <property type="term" value="F:peroxidase activity"/>
    <property type="evidence" value="ECO:0007669"/>
    <property type="project" value="UniProtKB-KW"/>
</dbReference>
<keyword evidence="2" id="KW-0223">Dioxygenase</keyword>
<dbReference type="Gene3D" id="1.10.640.10">
    <property type="entry name" value="Haem peroxidase domain superfamily, animal type"/>
    <property type="match status" value="1"/>
</dbReference>
<sequence>MCDVLSAGRVGRSSRQFCELVGSPGSKNYLSVQAQLYITVPGLLHHLVAELTVAIFRLAAVGLKDEQRNTLPLISKSRLKFLSVRRGSEKGEERTEWGRVPLQSSALPTYGTFKVHFKVASELRQEQERAVRIRMINQGECRAPGIWATYIKFPGSHSQSGYVPLVPGNSASSILGDPFNRLRTQNKSEICIRTLISGTPVQPASERFYGVQVRDPALPLIHRHKVWPEAFNGHVSDYYLHIRVVSSPALCNPIEITFIHNNKKIFKWIHTLILRQSFAPAVQGYVGAIAAYVETIPGGAGKDDHKHVLAFLAQGANGLQEHDIFQQLFKKIMTFNGQTLVQNLNSMRTGDPKSSVVKQETFGRDRLVGMLYEKMPHPPKNLTGIEFRSADGSDGLGKTGSVYARSALPHVPPSSGYPPAHEVFKQLLQREEQDGIEKIKDSTLKLSSLTFAFGTLVIHSVFHSDMKDPKINQTSSYFDLAPLYGDDEQEQNQIRNKTGRGLLHPDCFVDERLLFLPPAAAALLVLFNRNHNAIAAELLKHEKDTRGWSDPPPVEDAEKRDAQDEQIFQTARLINCAHFVNIVITDYVGGIMGCTKWGGGWPFNAEAFGEIIQPDMNVGRGEGNLVSIEFNTLYRWHATLSPADVEWAKGLMGKQINNKKPENVDWNNLTPADYERAARSVLTLAEPKDRTFAGLRRTDGKFKDAELAELIYNATEAPAGEFRARGTPGAYPALAVMAFIDIRGIERARAMRTCTLNQFRKWLGLPPYTTFYEWNADKAIAEAASRLYNGKIDDLELYPGLHAEGHKDDGFPHSETEYNKVRVNTMRNGLLLDAIALIRGDRFFTTAFTADARTSEENYTKWGYADAQRGQANKAYGGQIHKLLFRTLKDHFPQNSVYSWFPMTLPGAMEGTLGRQGANLKDWDFKKPKVGHAIAKWNCQQCRAILNHPFPHADQNYWVLSESGQKAETVYFELLGTASDVGLATQITVGTSNSKIQAVIPVAPSVLADGIMDVLGYVRRGTGTQSSVPLLAVQSD</sequence>
<dbReference type="GO" id="GO:0020037">
    <property type="term" value="F:heme binding"/>
    <property type="evidence" value="ECO:0007669"/>
    <property type="project" value="InterPro"/>
</dbReference>
<dbReference type="AlphaFoldDB" id="A0AAD7ELR9"/>
<evidence type="ECO:0000256" key="2">
    <source>
        <dbReference type="ARBA" id="ARBA00022964"/>
    </source>
</evidence>
<comment type="caution">
    <text evidence="6">The sequence shown here is derived from an EMBL/GenBank/DDBJ whole genome shotgun (WGS) entry which is preliminary data.</text>
</comment>
<evidence type="ECO:0000313" key="7">
    <source>
        <dbReference type="Proteomes" id="UP001218218"/>
    </source>
</evidence>
<evidence type="ECO:0000256" key="5">
    <source>
        <dbReference type="PIRSR" id="PIRSR619791-2"/>
    </source>
</evidence>
<dbReference type="GO" id="GO:0006631">
    <property type="term" value="P:fatty acid metabolic process"/>
    <property type="evidence" value="ECO:0007669"/>
    <property type="project" value="UniProtKB-ARBA"/>
</dbReference>
<accession>A0AAD7ELR9</accession>
<dbReference type="SUPFAM" id="SSF48113">
    <property type="entry name" value="Heme-dependent peroxidases"/>
    <property type="match status" value="1"/>
</dbReference>
<dbReference type="GO" id="GO:0051213">
    <property type="term" value="F:dioxygenase activity"/>
    <property type="evidence" value="ECO:0007669"/>
    <property type="project" value="UniProtKB-KW"/>
</dbReference>
<keyword evidence="7" id="KW-1185">Reference proteome</keyword>
<dbReference type="PANTHER" id="PTHR11903:SF37">
    <property type="entry name" value="PSI-PRODUCING OXYGENASE A"/>
    <property type="match status" value="1"/>
</dbReference>
<name>A0AAD7ELR9_9AGAR</name>
<dbReference type="InterPro" id="IPR010255">
    <property type="entry name" value="Haem_peroxidase_sf"/>
</dbReference>
<dbReference type="PANTHER" id="PTHR11903">
    <property type="entry name" value="PROSTAGLANDIN G/H SYNTHASE"/>
    <property type="match status" value="1"/>
</dbReference>
<keyword evidence="6" id="KW-0575">Peroxidase</keyword>
<reference evidence="6" key="1">
    <citation type="submission" date="2023-03" db="EMBL/GenBank/DDBJ databases">
        <title>Massive genome expansion in bonnet fungi (Mycena s.s.) driven by repeated elements and novel gene families across ecological guilds.</title>
        <authorList>
            <consortium name="Lawrence Berkeley National Laboratory"/>
            <person name="Harder C.B."/>
            <person name="Miyauchi S."/>
            <person name="Viragh M."/>
            <person name="Kuo A."/>
            <person name="Thoen E."/>
            <person name="Andreopoulos B."/>
            <person name="Lu D."/>
            <person name="Skrede I."/>
            <person name="Drula E."/>
            <person name="Henrissat B."/>
            <person name="Morin E."/>
            <person name="Kohler A."/>
            <person name="Barry K."/>
            <person name="LaButti K."/>
            <person name="Morin E."/>
            <person name="Salamov A."/>
            <person name="Lipzen A."/>
            <person name="Mereny Z."/>
            <person name="Hegedus B."/>
            <person name="Baldrian P."/>
            <person name="Stursova M."/>
            <person name="Weitz H."/>
            <person name="Taylor A."/>
            <person name="Grigoriev I.V."/>
            <person name="Nagy L.G."/>
            <person name="Martin F."/>
            <person name="Kauserud H."/>
        </authorList>
    </citation>
    <scope>NUCLEOTIDE SEQUENCE</scope>
    <source>
        <strain evidence="6">CBHHK002</strain>
    </source>
</reference>
<dbReference type="Proteomes" id="UP001218218">
    <property type="component" value="Unassembled WGS sequence"/>
</dbReference>
<dbReference type="InterPro" id="IPR050783">
    <property type="entry name" value="Oxylipin_biosynth_metab"/>
</dbReference>